<sequence length="220" mass="24248">MASSFFVNAMQIDFPSVLAMEHTRMGDVTEFFANVKVIAGTIKSFVANRKMVITKDVFAEAFGLSTEGLVGFLDILTQIVVEIRRKFSGNDVPFRAPNKKKEMKMEYRLLHDIVAKALYAKAGSFDVVPMKNLILWWPSVLPSRIGVGPSGETSKVSGATASEQQSTADSLQSLTKKPDKEASEMKKPEKAAAENKKKNKNEKVVSVVVQKTVKFRSQAA</sequence>
<feature type="compositionally biased region" description="Polar residues" evidence="1">
    <location>
        <begin position="151"/>
        <end position="175"/>
    </location>
</feature>
<gene>
    <name evidence="2" type="ORF">F511_06593</name>
</gene>
<feature type="compositionally biased region" description="Basic and acidic residues" evidence="1">
    <location>
        <begin position="176"/>
        <end position="196"/>
    </location>
</feature>
<dbReference type="Proteomes" id="UP000250235">
    <property type="component" value="Unassembled WGS sequence"/>
</dbReference>
<dbReference type="OrthoDB" id="1751168at2759"/>
<keyword evidence="3" id="KW-1185">Reference proteome</keyword>
<proteinExistence type="predicted"/>
<evidence type="ECO:0000256" key="1">
    <source>
        <dbReference type="SAM" id="MobiDB-lite"/>
    </source>
</evidence>
<evidence type="ECO:0000313" key="3">
    <source>
        <dbReference type="Proteomes" id="UP000250235"/>
    </source>
</evidence>
<name>A0A2Z7B576_9LAMI</name>
<accession>A0A2Z7B576</accession>
<organism evidence="2 3">
    <name type="scientific">Dorcoceras hygrometricum</name>
    <dbReference type="NCBI Taxonomy" id="472368"/>
    <lineage>
        <taxon>Eukaryota</taxon>
        <taxon>Viridiplantae</taxon>
        <taxon>Streptophyta</taxon>
        <taxon>Embryophyta</taxon>
        <taxon>Tracheophyta</taxon>
        <taxon>Spermatophyta</taxon>
        <taxon>Magnoliopsida</taxon>
        <taxon>eudicotyledons</taxon>
        <taxon>Gunneridae</taxon>
        <taxon>Pentapetalae</taxon>
        <taxon>asterids</taxon>
        <taxon>lamiids</taxon>
        <taxon>Lamiales</taxon>
        <taxon>Gesneriaceae</taxon>
        <taxon>Didymocarpoideae</taxon>
        <taxon>Trichosporeae</taxon>
        <taxon>Loxocarpinae</taxon>
        <taxon>Dorcoceras</taxon>
    </lineage>
</organism>
<evidence type="ECO:0000313" key="2">
    <source>
        <dbReference type="EMBL" id="KZV29098.1"/>
    </source>
</evidence>
<dbReference type="EMBL" id="KV009512">
    <property type="protein sequence ID" value="KZV29098.1"/>
    <property type="molecule type" value="Genomic_DNA"/>
</dbReference>
<dbReference type="AlphaFoldDB" id="A0A2Z7B576"/>
<protein>
    <submittedName>
        <fullName evidence="2">Uncharacterized protein</fullName>
    </submittedName>
</protein>
<reference evidence="2 3" key="1">
    <citation type="journal article" date="2015" name="Proc. Natl. Acad. Sci. U.S.A.">
        <title>The resurrection genome of Boea hygrometrica: A blueprint for survival of dehydration.</title>
        <authorList>
            <person name="Xiao L."/>
            <person name="Yang G."/>
            <person name="Zhang L."/>
            <person name="Yang X."/>
            <person name="Zhao S."/>
            <person name="Ji Z."/>
            <person name="Zhou Q."/>
            <person name="Hu M."/>
            <person name="Wang Y."/>
            <person name="Chen M."/>
            <person name="Xu Y."/>
            <person name="Jin H."/>
            <person name="Xiao X."/>
            <person name="Hu G."/>
            <person name="Bao F."/>
            <person name="Hu Y."/>
            <person name="Wan P."/>
            <person name="Li L."/>
            <person name="Deng X."/>
            <person name="Kuang T."/>
            <person name="Xiang C."/>
            <person name="Zhu J.K."/>
            <person name="Oliver M.J."/>
            <person name="He Y."/>
        </authorList>
    </citation>
    <scope>NUCLEOTIDE SEQUENCE [LARGE SCALE GENOMIC DNA]</scope>
    <source>
        <strain evidence="3">cv. XS01</strain>
    </source>
</reference>
<feature type="region of interest" description="Disordered" evidence="1">
    <location>
        <begin position="151"/>
        <end position="203"/>
    </location>
</feature>